<keyword evidence="3" id="KW-1185">Reference proteome</keyword>
<dbReference type="OrthoDB" id="5339985at2"/>
<feature type="coiled-coil region" evidence="1">
    <location>
        <begin position="8"/>
        <end position="64"/>
    </location>
</feature>
<name>C6XE08_METGS</name>
<reference evidence="3" key="1">
    <citation type="submission" date="2009-07" db="EMBL/GenBank/DDBJ databases">
        <title>Complete sequence of chromosome of Methylovorus sp. SIP3-4.</title>
        <authorList>
            <person name="Lucas S."/>
            <person name="Copeland A."/>
            <person name="Lapidus A."/>
            <person name="Glavina del Rio T."/>
            <person name="Tice H."/>
            <person name="Bruce D."/>
            <person name="Goodwin L."/>
            <person name="Pitluck S."/>
            <person name="Clum A."/>
            <person name="Larimer F."/>
            <person name="Land M."/>
            <person name="Hauser L."/>
            <person name="Kyrpides N."/>
            <person name="Mikhailova N."/>
            <person name="Kayluzhnaya M."/>
            <person name="Chistoserdova L."/>
        </authorList>
    </citation>
    <scope>NUCLEOTIDE SEQUENCE [LARGE SCALE GENOMIC DNA]</scope>
    <source>
        <strain evidence="3">SIP3-4</strain>
    </source>
</reference>
<gene>
    <name evidence="2" type="ordered locus">Msip34_1538</name>
</gene>
<proteinExistence type="predicted"/>
<dbReference type="AlphaFoldDB" id="C6XE08"/>
<dbReference type="EMBL" id="CP001674">
    <property type="protein sequence ID" value="ACT50783.1"/>
    <property type="molecule type" value="Genomic_DNA"/>
</dbReference>
<dbReference type="KEGG" id="mei:Msip34_1538"/>
<protein>
    <submittedName>
        <fullName evidence="2">Uncharacterized protein</fullName>
    </submittedName>
</protein>
<sequence length="94" mass="10951">MSLKDEYLEKLKLQLDEWSADIDVLEAKARKAEAELRIKYEQQIEALKAKREEAKIRVGEVKESAGEAWQELKKGGDAAWENIRKAFEEARKKF</sequence>
<keyword evidence="1" id="KW-0175">Coiled coil</keyword>
<organism evidence="2 3">
    <name type="scientific">Methylovorus glucosotrophus (strain SIP3-4)</name>
    <dbReference type="NCBI Taxonomy" id="582744"/>
    <lineage>
        <taxon>Bacteria</taxon>
        <taxon>Pseudomonadati</taxon>
        <taxon>Pseudomonadota</taxon>
        <taxon>Betaproteobacteria</taxon>
        <taxon>Nitrosomonadales</taxon>
        <taxon>Methylophilaceae</taxon>
        <taxon>Methylovorus</taxon>
    </lineage>
</organism>
<dbReference type="STRING" id="582744.Msip34_1538"/>
<accession>C6XE08</accession>
<reference evidence="2 3" key="2">
    <citation type="journal article" date="2011" name="J. Bacteriol.">
        <title>Genomes of three methylotrophs from a single niche uncover genetic and metabolic divergence of Methylophilaceae.</title>
        <authorList>
            <person name="Lapidus A."/>
            <person name="Clum A."/>
            <person name="Labutti K."/>
            <person name="Kaluzhnaya M.G."/>
            <person name="Lim S."/>
            <person name="Beck D.A."/>
            <person name="Glavina Del Rio T."/>
            <person name="Nolan M."/>
            <person name="Mavromatis K."/>
            <person name="Huntemann M."/>
            <person name="Lucas S."/>
            <person name="Lidstrom M.E."/>
            <person name="Ivanova N."/>
            <person name="Chistoserdova L."/>
        </authorList>
    </citation>
    <scope>NUCLEOTIDE SEQUENCE [LARGE SCALE GENOMIC DNA]</scope>
    <source>
        <strain evidence="2 3">SIP3-4</strain>
    </source>
</reference>
<dbReference type="HOGENOM" id="CLU_142668_2_1_4"/>
<evidence type="ECO:0000313" key="2">
    <source>
        <dbReference type="EMBL" id="ACT50783.1"/>
    </source>
</evidence>
<evidence type="ECO:0000256" key="1">
    <source>
        <dbReference type="SAM" id="Coils"/>
    </source>
</evidence>
<dbReference type="eggNOG" id="ENOG5032YVY">
    <property type="taxonomic scope" value="Bacteria"/>
</dbReference>
<dbReference type="Proteomes" id="UP000002743">
    <property type="component" value="Chromosome"/>
</dbReference>
<evidence type="ECO:0000313" key="3">
    <source>
        <dbReference type="Proteomes" id="UP000002743"/>
    </source>
</evidence>
<dbReference type="RefSeq" id="WP_015830211.1">
    <property type="nucleotide sequence ID" value="NC_012969.1"/>
</dbReference>